<dbReference type="EMBL" id="JBITGY010000002">
    <property type="protein sequence ID" value="MFI6497102.1"/>
    <property type="molecule type" value="Genomic_DNA"/>
</dbReference>
<evidence type="ECO:0000313" key="1">
    <source>
        <dbReference type="EMBL" id="MFI6497102.1"/>
    </source>
</evidence>
<proteinExistence type="predicted"/>
<reference evidence="1 2" key="1">
    <citation type="submission" date="2024-10" db="EMBL/GenBank/DDBJ databases">
        <title>The Natural Products Discovery Center: Release of the First 8490 Sequenced Strains for Exploring Actinobacteria Biosynthetic Diversity.</title>
        <authorList>
            <person name="Kalkreuter E."/>
            <person name="Kautsar S.A."/>
            <person name="Yang D."/>
            <person name="Bader C.D."/>
            <person name="Teijaro C.N."/>
            <person name="Fluegel L."/>
            <person name="Davis C.M."/>
            <person name="Simpson J.R."/>
            <person name="Lauterbach L."/>
            <person name="Steele A.D."/>
            <person name="Gui C."/>
            <person name="Meng S."/>
            <person name="Li G."/>
            <person name="Viehrig K."/>
            <person name="Ye F."/>
            <person name="Su P."/>
            <person name="Kiefer A.F."/>
            <person name="Nichols A."/>
            <person name="Cepeda A.J."/>
            <person name="Yan W."/>
            <person name="Fan B."/>
            <person name="Jiang Y."/>
            <person name="Adhikari A."/>
            <person name="Zheng C.-J."/>
            <person name="Schuster L."/>
            <person name="Cowan T.M."/>
            <person name="Smanski M.J."/>
            <person name="Chevrette M.G."/>
            <person name="De Carvalho L.P.S."/>
            <person name="Shen B."/>
        </authorList>
    </citation>
    <scope>NUCLEOTIDE SEQUENCE [LARGE SCALE GENOMIC DNA]</scope>
    <source>
        <strain evidence="1 2">NPDC050545</strain>
    </source>
</reference>
<name>A0ABW7YN23_9ACTN</name>
<accession>A0ABW7YN23</accession>
<dbReference type="RefSeq" id="WP_397079718.1">
    <property type="nucleotide sequence ID" value="NZ_JBITGY010000002.1"/>
</dbReference>
<evidence type="ECO:0000313" key="2">
    <source>
        <dbReference type="Proteomes" id="UP001612741"/>
    </source>
</evidence>
<keyword evidence="2" id="KW-1185">Reference proteome</keyword>
<gene>
    <name evidence="1" type="ORF">ACIBG2_06960</name>
</gene>
<organism evidence="1 2">
    <name type="scientific">Nonomuraea typhae</name>
    <dbReference type="NCBI Taxonomy" id="2603600"/>
    <lineage>
        <taxon>Bacteria</taxon>
        <taxon>Bacillati</taxon>
        <taxon>Actinomycetota</taxon>
        <taxon>Actinomycetes</taxon>
        <taxon>Streptosporangiales</taxon>
        <taxon>Streptosporangiaceae</taxon>
        <taxon>Nonomuraea</taxon>
    </lineage>
</organism>
<comment type="caution">
    <text evidence="1">The sequence shown here is derived from an EMBL/GenBank/DDBJ whole genome shotgun (WGS) entry which is preliminary data.</text>
</comment>
<sequence length="149" mass="16385">MSKRIRPAVNPNTSHSVITTKARVCGWALEPGKTSDDGTMELILTRDDWKIVVAFQGGTALAAALQYPGRAKPSELIGSEQLARYLRGNREQMGRFRIDQRVIVGDQAGTVKDIRPDDETKVRLIVRYDGGTTGRPLTTHVHAEGETAE</sequence>
<dbReference type="Proteomes" id="UP001612741">
    <property type="component" value="Unassembled WGS sequence"/>
</dbReference>
<protein>
    <submittedName>
        <fullName evidence="1">Uncharacterized protein</fullName>
    </submittedName>
</protein>